<protein>
    <submittedName>
        <fullName evidence="1">Uncharacterized protein</fullName>
    </submittedName>
</protein>
<dbReference type="AlphaFoldDB" id="A0A658R5E5"/>
<dbReference type="OrthoDB" id="9114923at2"/>
<evidence type="ECO:0000313" key="1">
    <source>
        <dbReference type="EMBL" id="SAL50568.1"/>
    </source>
</evidence>
<dbReference type="Proteomes" id="UP000198263">
    <property type="component" value="Unassembled WGS sequence"/>
</dbReference>
<proteinExistence type="predicted"/>
<organism evidence="1 2">
    <name type="scientific">Caballeronia concitans</name>
    <dbReference type="NCBI Taxonomy" id="1777133"/>
    <lineage>
        <taxon>Bacteria</taxon>
        <taxon>Pseudomonadati</taxon>
        <taxon>Pseudomonadota</taxon>
        <taxon>Betaproteobacteria</taxon>
        <taxon>Burkholderiales</taxon>
        <taxon>Burkholderiaceae</taxon>
        <taxon>Caballeronia</taxon>
    </lineage>
</organism>
<name>A0A658R5E5_9BURK</name>
<keyword evidence="2" id="KW-1185">Reference proteome</keyword>
<dbReference type="EMBL" id="FCNV02000019">
    <property type="protein sequence ID" value="SAL50568.1"/>
    <property type="molecule type" value="Genomic_DNA"/>
</dbReference>
<gene>
    <name evidence="1" type="ORF">AWB72_05312</name>
</gene>
<accession>A0A658R5E5</accession>
<evidence type="ECO:0000313" key="2">
    <source>
        <dbReference type="Proteomes" id="UP000198263"/>
    </source>
</evidence>
<sequence>MARANNEIGELEKTVLTLVRRPRLIRRDYWRAEVERQLGRADITGGDRQRLCALHHLLGDVPEAGLTHVN</sequence>
<dbReference type="RefSeq" id="WP_084593144.1">
    <property type="nucleotide sequence ID" value="NZ_FCNV02000019.1"/>
</dbReference>
<comment type="caution">
    <text evidence="1">The sequence shown here is derived from an EMBL/GenBank/DDBJ whole genome shotgun (WGS) entry which is preliminary data.</text>
</comment>
<reference evidence="1 2" key="1">
    <citation type="submission" date="2016-01" db="EMBL/GenBank/DDBJ databases">
        <authorList>
            <person name="Peeters C."/>
        </authorList>
    </citation>
    <scope>NUCLEOTIDE SEQUENCE [LARGE SCALE GENOMIC DNA]</scope>
    <source>
        <strain evidence="1">LMG 29315</strain>
    </source>
</reference>